<feature type="compositionally biased region" description="Basic residues" evidence="5">
    <location>
        <begin position="117"/>
        <end position="126"/>
    </location>
</feature>
<dbReference type="Pfam" id="PF01479">
    <property type="entry name" value="S4"/>
    <property type="match status" value="1"/>
</dbReference>
<evidence type="ECO:0000256" key="1">
    <source>
        <dbReference type="ARBA" id="ARBA00008396"/>
    </source>
</evidence>
<evidence type="ECO:0000313" key="8">
    <source>
        <dbReference type="Proteomes" id="UP000250235"/>
    </source>
</evidence>
<dbReference type="SMART" id="SM00363">
    <property type="entry name" value="S4"/>
    <property type="match status" value="1"/>
</dbReference>
<dbReference type="GO" id="GO:0003727">
    <property type="term" value="F:single-stranded RNA binding"/>
    <property type="evidence" value="ECO:0007669"/>
    <property type="project" value="InterPro"/>
</dbReference>
<dbReference type="GO" id="GO:0034605">
    <property type="term" value="P:cellular response to heat"/>
    <property type="evidence" value="ECO:0007669"/>
    <property type="project" value="InterPro"/>
</dbReference>
<accession>A0A2Z7A204</accession>
<evidence type="ECO:0000256" key="3">
    <source>
        <dbReference type="ARBA" id="ARBA00023125"/>
    </source>
</evidence>
<dbReference type="InterPro" id="IPR025708">
    <property type="entry name" value="HSP15"/>
</dbReference>
<feature type="domain" description="RNA-binding S4" evidence="6">
    <location>
        <begin position="12"/>
        <end position="73"/>
    </location>
</feature>
<evidence type="ECO:0000256" key="4">
    <source>
        <dbReference type="PROSITE-ProRule" id="PRU00182"/>
    </source>
</evidence>
<gene>
    <name evidence="7" type="ORF">F511_25209</name>
</gene>
<dbReference type="GO" id="GO:0043023">
    <property type="term" value="F:ribosomal large subunit binding"/>
    <property type="evidence" value="ECO:0007669"/>
    <property type="project" value="InterPro"/>
</dbReference>
<dbReference type="Gene3D" id="3.10.290.10">
    <property type="entry name" value="RNA-binding S4 domain"/>
    <property type="match status" value="1"/>
</dbReference>
<dbReference type="AlphaFoldDB" id="A0A2Z7A204"/>
<reference evidence="7 8" key="1">
    <citation type="journal article" date="2015" name="Proc. Natl. Acad. Sci. U.S.A.">
        <title>The resurrection genome of Boea hygrometrica: A blueprint for survival of dehydration.</title>
        <authorList>
            <person name="Xiao L."/>
            <person name="Yang G."/>
            <person name="Zhang L."/>
            <person name="Yang X."/>
            <person name="Zhao S."/>
            <person name="Ji Z."/>
            <person name="Zhou Q."/>
            <person name="Hu M."/>
            <person name="Wang Y."/>
            <person name="Chen M."/>
            <person name="Xu Y."/>
            <person name="Jin H."/>
            <person name="Xiao X."/>
            <person name="Hu G."/>
            <person name="Bao F."/>
            <person name="Hu Y."/>
            <person name="Wan P."/>
            <person name="Li L."/>
            <person name="Deng X."/>
            <person name="Kuang T."/>
            <person name="Xiang C."/>
            <person name="Zhu J.K."/>
            <person name="Oliver M.J."/>
            <person name="He Y."/>
        </authorList>
    </citation>
    <scope>NUCLEOTIDE SEQUENCE [LARGE SCALE GENOMIC DNA]</scope>
    <source>
        <strain evidence="8">cv. XS01</strain>
    </source>
</reference>
<dbReference type="PROSITE" id="PS50889">
    <property type="entry name" value="S4"/>
    <property type="match status" value="1"/>
</dbReference>
<evidence type="ECO:0000256" key="2">
    <source>
        <dbReference type="ARBA" id="ARBA00022884"/>
    </source>
</evidence>
<feature type="region of interest" description="Disordered" evidence="5">
    <location>
        <begin position="105"/>
        <end position="135"/>
    </location>
</feature>
<evidence type="ECO:0000259" key="6">
    <source>
        <dbReference type="SMART" id="SM00363"/>
    </source>
</evidence>
<keyword evidence="3" id="KW-0238">DNA-binding</keyword>
<sequence length="135" mass="15167">MNDQHGNEPAEVRADVWLWAARFFKTRSLAKQAIDGGKIDVNGGGCKPAKLLHAGDTLKISRGEERLEVEVLALADKRGPASAAQALYRESEASRLMREARREQRRLVGMQAPRQRPDKHARRDLRRLKDDPGGF</sequence>
<evidence type="ECO:0000313" key="7">
    <source>
        <dbReference type="EMBL" id="KZV15341.1"/>
    </source>
</evidence>
<dbReference type="CDD" id="cd00165">
    <property type="entry name" value="S4"/>
    <property type="match status" value="1"/>
</dbReference>
<organism evidence="7 8">
    <name type="scientific">Dorcoceras hygrometricum</name>
    <dbReference type="NCBI Taxonomy" id="472368"/>
    <lineage>
        <taxon>Eukaryota</taxon>
        <taxon>Viridiplantae</taxon>
        <taxon>Streptophyta</taxon>
        <taxon>Embryophyta</taxon>
        <taxon>Tracheophyta</taxon>
        <taxon>Spermatophyta</taxon>
        <taxon>Magnoliopsida</taxon>
        <taxon>eudicotyledons</taxon>
        <taxon>Gunneridae</taxon>
        <taxon>Pentapetalae</taxon>
        <taxon>asterids</taxon>
        <taxon>lamiids</taxon>
        <taxon>Lamiales</taxon>
        <taxon>Gesneriaceae</taxon>
        <taxon>Didymocarpoideae</taxon>
        <taxon>Trichosporeae</taxon>
        <taxon>Loxocarpinae</taxon>
        <taxon>Dorcoceras</taxon>
    </lineage>
</organism>
<dbReference type="PIRSF" id="PIRSF016821">
    <property type="entry name" value="HSP15"/>
    <property type="match status" value="1"/>
</dbReference>
<keyword evidence="8" id="KW-1185">Reference proteome</keyword>
<dbReference type="SUPFAM" id="SSF55174">
    <property type="entry name" value="Alpha-L RNA-binding motif"/>
    <property type="match status" value="1"/>
</dbReference>
<protein>
    <submittedName>
        <fullName evidence="7">Cardiolipin synthetase</fullName>
    </submittedName>
</protein>
<comment type="similarity">
    <text evidence="1">Belongs to the HSP15 family.</text>
</comment>
<dbReference type="OrthoDB" id="10257616at2759"/>
<keyword evidence="2 4" id="KW-0694">RNA-binding</keyword>
<dbReference type="EMBL" id="KV020106">
    <property type="protein sequence ID" value="KZV15341.1"/>
    <property type="molecule type" value="Genomic_DNA"/>
</dbReference>
<proteinExistence type="inferred from homology"/>
<dbReference type="GO" id="GO:0003677">
    <property type="term" value="F:DNA binding"/>
    <property type="evidence" value="ECO:0007669"/>
    <property type="project" value="UniProtKB-KW"/>
</dbReference>
<evidence type="ECO:0000256" key="5">
    <source>
        <dbReference type="SAM" id="MobiDB-lite"/>
    </source>
</evidence>
<dbReference type="InterPro" id="IPR036986">
    <property type="entry name" value="S4_RNA-bd_sf"/>
</dbReference>
<dbReference type="Proteomes" id="UP000250235">
    <property type="component" value="Unassembled WGS sequence"/>
</dbReference>
<name>A0A2Z7A204_9LAMI</name>
<dbReference type="InterPro" id="IPR002942">
    <property type="entry name" value="S4_RNA-bd"/>
</dbReference>